<organism evidence="1 2">
    <name type="scientific">Streptomyces indicus</name>
    <dbReference type="NCBI Taxonomy" id="417292"/>
    <lineage>
        <taxon>Bacteria</taxon>
        <taxon>Bacillati</taxon>
        <taxon>Actinomycetota</taxon>
        <taxon>Actinomycetes</taxon>
        <taxon>Kitasatosporales</taxon>
        <taxon>Streptomycetaceae</taxon>
        <taxon>Streptomyces</taxon>
    </lineage>
</organism>
<keyword evidence="2" id="KW-1185">Reference proteome</keyword>
<gene>
    <name evidence="1" type="ORF">SAMN05421806_12545</name>
</gene>
<dbReference type="AlphaFoldDB" id="A0A1G9ISJ5"/>
<reference evidence="1 2" key="1">
    <citation type="submission" date="2016-10" db="EMBL/GenBank/DDBJ databases">
        <authorList>
            <person name="de Groot N.N."/>
        </authorList>
    </citation>
    <scope>NUCLEOTIDE SEQUENCE [LARGE SCALE GENOMIC DNA]</scope>
    <source>
        <strain evidence="1 2">CGMCC 4.5727</strain>
    </source>
</reference>
<evidence type="ECO:0008006" key="3">
    <source>
        <dbReference type="Google" id="ProtNLM"/>
    </source>
</evidence>
<dbReference type="OrthoDB" id="4567057at2"/>
<evidence type="ECO:0000313" key="1">
    <source>
        <dbReference type="EMBL" id="SDL28160.1"/>
    </source>
</evidence>
<proteinExistence type="predicted"/>
<accession>A0A1G9ISJ5</accession>
<dbReference type="STRING" id="417292.SAMN05421806_12545"/>
<dbReference type="EMBL" id="FNFF01000025">
    <property type="protein sequence ID" value="SDL28160.1"/>
    <property type="molecule type" value="Genomic_DNA"/>
</dbReference>
<sequence length="85" mass="9435">MSGGVMHPAELYPNDLVFAHEAAQATGVPETVIRKWASRGRIRRYQGNGRLSGQGHEYKTMYALPEVERLAAAYRPTPQRAPRAA</sequence>
<dbReference type="Proteomes" id="UP000199155">
    <property type="component" value="Unassembled WGS sequence"/>
</dbReference>
<evidence type="ECO:0000313" key="2">
    <source>
        <dbReference type="Proteomes" id="UP000199155"/>
    </source>
</evidence>
<name>A0A1G9ISJ5_9ACTN</name>
<dbReference type="RefSeq" id="WP_093617546.1">
    <property type="nucleotide sequence ID" value="NZ_FNFF01000025.1"/>
</dbReference>
<protein>
    <recommendedName>
        <fullName evidence="3">Helix-turn-helix domain-containing protein</fullName>
    </recommendedName>
</protein>